<feature type="transmembrane region" description="Helical" evidence="1">
    <location>
        <begin position="51"/>
        <end position="75"/>
    </location>
</feature>
<evidence type="ECO:0000313" key="2">
    <source>
        <dbReference type="EMBL" id="CCC52914.1"/>
    </source>
</evidence>
<dbReference type="VEuPathDB" id="TriTrypDB:TvY486_1103980"/>
<proteinExistence type="predicted"/>
<keyword evidence="1" id="KW-1133">Transmembrane helix</keyword>
<dbReference type="EMBL" id="HE573027">
    <property type="protein sequence ID" value="CCC52914.1"/>
    <property type="molecule type" value="Genomic_DNA"/>
</dbReference>
<keyword evidence="1" id="KW-0812">Transmembrane</keyword>
<sequence>MPKVKVLWNLQASWWPFARWAAMRGRKLSLSNITKDLLRDDNGVICLPPSFFFRLFVTFAFPPLFSCNSIFVIMFKVCTKFAQRERSTVNFSLVMSSVPCATLFLRSHCN</sequence>
<gene>
    <name evidence="2" type="ORF">TVY486_1103980</name>
</gene>
<keyword evidence="1" id="KW-0472">Membrane</keyword>
<accession>G0UAS8</accession>
<dbReference type="AlphaFoldDB" id="G0UAS8"/>
<reference evidence="2" key="1">
    <citation type="journal article" date="2012" name="Proc. Natl. Acad. Sci. U.S.A.">
        <title>Antigenic diversity is generated by distinct evolutionary mechanisms in African trypanosome species.</title>
        <authorList>
            <person name="Jackson A.P."/>
            <person name="Berry A."/>
            <person name="Aslett M."/>
            <person name="Allison H.C."/>
            <person name="Burton P."/>
            <person name="Vavrova-Anderson J."/>
            <person name="Brown R."/>
            <person name="Browne H."/>
            <person name="Corton N."/>
            <person name="Hauser H."/>
            <person name="Gamble J."/>
            <person name="Gilderthorp R."/>
            <person name="Marcello L."/>
            <person name="McQuillan J."/>
            <person name="Otto T.D."/>
            <person name="Quail M.A."/>
            <person name="Sanders M.J."/>
            <person name="van Tonder A."/>
            <person name="Ginger M.L."/>
            <person name="Field M.C."/>
            <person name="Barry J.D."/>
            <person name="Hertz-Fowler C."/>
            <person name="Berriman M."/>
        </authorList>
    </citation>
    <scope>NUCLEOTIDE SEQUENCE</scope>
    <source>
        <strain evidence="2">Y486</strain>
    </source>
</reference>
<organism evidence="2">
    <name type="scientific">Trypanosoma vivax (strain Y486)</name>
    <dbReference type="NCBI Taxonomy" id="1055687"/>
    <lineage>
        <taxon>Eukaryota</taxon>
        <taxon>Discoba</taxon>
        <taxon>Euglenozoa</taxon>
        <taxon>Kinetoplastea</taxon>
        <taxon>Metakinetoplastina</taxon>
        <taxon>Trypanosomatida</taxon>
        <taxon>Trypanosomatidae</taxon>
        <taxon>Trypanosoma</taxon>
        <taxon>Duttonella</taxon>
    </lineage>
</organism>
<protein>
    <submittedName>
        <fullName evidence="2">Uncharacterized protein</fullName>
    </submittedName>
</protein>
<evidence type="ECO:0000256" key="1">
    <source>
        <dbReference type="SAM" id="Phobius"/>
    </source>
</evidence>
<name>G0UAS8_TRYVY</name>